<accession>A0ABS0A4V9</accession>
<keyword evidence="1" id="KW-0732">Signal</keyword>
<dbReference type="EMBL" id="JADKYU010000444">
    <property type="protein sequence ID" value="MBF4984391.1"/>
    <property type="molecule type" value="Genomic_DNA"/>
</dbReference>
<reference evidence="2 3" key="1">
    <citation type="submission" date="2020-11" db="EMBL/GenBank/DDBJ databases">
        <title>P. mediterranea TC4 genome.</title>
        <authorList>
            <person name="Molmeret M."/>
        </authorList>
    </citation>
    <scope>NUCLEOTIDE SEQUENCE [LARGE SCALE GENOMIC DNA]</scope>
    <source>
        <strain evidence="2 3">TC4</strain>
    </source>
</reference>
<gene>
    <name evidence="2" type="ORF">FNJ87_08640</name>
</gene>
<evidence type="ECO:0000313" key="3">
    <source>
        <dbReference type="Proteomes" id="UP001194729"/>
    </source>
</evidence>
<evidence type="ECO:0000313" key="2">
    <source>
        <dbReference type="EMBL" id="MBF4984391.1"/>
    </source>
</evidence>
<sequence length="57" mass="6000">MKKLFISMLAVAALTVSCSDDDTTGGDTPITVDANDFQGTFTEAGVIRLDAGLTYKL</sequence>
<evidence type="ECO:0000256" key="1">
    <source>
        <dbReference type="SAM" id="SignalP"/>
    </source>
</evidence>
<keyword evidence="3" id="KW-1185">Reference proteome</keyword>
<feature type="non-terminal residue" evidence="2">
    <location>
        <position position="57"/>
    </location>
</feature>
<organism evidence="2 3">
    <name type="scientific">Nonlabens mediterrranea</name>
    <dbReference type="NCBI Taxonomy" id="1419947"/>
    <lineage>
        <taxon>Bacteria</taxon>
        <taxon>Pseudomonadati</taxon>
        <taxon>Bacteroidota</taxon>
        <taxon>Flavobacteriia</taxon>
        <taxon>Flavobacteriales</taxon>
        <taxon>Flavobacteriaceae</taxon>
        <taxon>Nonlabens</taxon>
    </lineage>
</organism>
<dbReference type="PROSITE" id="PS51257">
    <property type="entry name" value="PROKAR_LIPOPROTEIN"/>
    <property type="match status" value="1"/>
</dbReference>
<protein>
    <submittedName>
        <fullName evidence="2">Uncharacterized protein</fullName>
    </submittedName>
</protein>
<dbReference type="Proteomes" id="UP001194729">
    <property type="component" value="Unassembled WGS sequence"/>
</dbReference>
<name>A0ABS0A4V9_9FLAO</name>
<feature type="signal peptide" evidence="1">
    <location>
        <begin position="1"/>
        <end position="18"/>
    </location>
</feature>
<feature type="chain" id="PRO_5047210412" evidence="1">
    <location>
        <begin position="19"/>
        <end position="57"/>
    </location>
</feature>
<comment type="caution">
    <text evidence="2">The sequence shown here is derived from an EMBL/GenBank/DDBJ whole genome shotgun (WGS) entry which is preliminary data.</text>
</comment>
<proteinExistence type="predicted"/>